<evidence type="ECO:0000313" key="2">
    <source>
        <dbReference type="EMBL" id="JAH88669.1"/>
    </source>
</evidence>
<feature type="signal peptide" evidence="1">
    <location>
        <begin position="1"/>
        <end position="30"/>
    </location>
</feature>
<keyword evidence="1" id="KW-0732">Signal</keyword>
<protein>
    <submittedName>
        <fullName evidence="2">Uncharacterized protein</fullName>
    </submittedName>
</protein>
<sequence length="66" mass="7773">MKRMFFLSTSVTLGLILCFQLLQSLSKSDGFSWNVLLFVFQTDVMFCSQGVLSEWRFHFVRQERVS</sequence>
<feature type="chain" id="PRO_5002434234" evidence="1">
    <location>
        <begin position="31"/>
        <end position="66"/>
    </location>
</feature>
<dbReference type="AlphaFoldDB" id="A0A0E9WE42"/>
<dbReference type="EMBL" id="GBXM01019908">
    <property type="protein sequence ID" value="JAH88669.1"/>
    <property type="molecule type" value="Transcribed_RNA"/>
</dbReference>
<organism evidence="2">
    <name type="scientific">Anguilla anguilla</name>
    <name type="common">European freshwater eel</name>
    <name type="synonym">Muraena anguilla</name>
    <dbReference type="NCBI Taxonomy" id="7936"/>
    <lineage>
        <taxon>Eukaryota</taxon>
        <taxon>Metazoa</taxon>
        <taxon>Chordata</taxon>
        <taxon>Craniata</taxon>
        <taxon>Vertebrata</taxon>
        <taxon>Euteleostomi</taxon>
        <taxon>Actinopterygii</taxon>
        <taxon>Neopterygii</taxon>
        <taxon>Teleostei</taxon>
        <taxon>Anguilliformes</taxon>
        <taxon>Anguillidae</taxon>
        <taxon>Anguilla</taxon>
    </lineage>
</organism>
<reference evidence="2" key="1">
    <citation type="submission" date="2014-11" db="EMBL/GenBank/DDBJ databases">
        <authorList>
            <person name="Amaro Gonzalez C."/>
        </authorList>
    </citation>
    <scope>NUCLEOTIDE SEQUENCE</scope>
</reference>
<name>A0A0E9WE42_ANGAN</name>
<reference evidence="2" key="2">
    <citation type="journal article" date="2015" name="Fish Shellfish Immunol.">
        <title>Early steps in the European eel (Anguilla anguilla)-Vibrio vulnificus interaction in the gills: Role of the RtxA13 toxin.</title>
        <authorList>
            <person name="Callol A."/>
            <person name="Pajuelo D."/>
            <person name="Ebbesson L."/>
            <person name="Teles M."/>
            <person name="MacKenzie S."/>
            <person name="Amaro C."/>
        </authorList>
    </citation>
    <scope>NUCLEOTIDE SEQUENCE</scope>
</reference>
<accession>A0A0E9WE42</accession>
<proteinExistence type="predicted"/>
<evidence type="ECO:0000256" key="1">
    <source>
        <dbReference type="SAM" id="SignalP"/>
    </source>
</evidence>